<keyword evidence="1" id="KW-1133">Transmembrane helix</keyword>
<dbReference type="AlphaFoldDB" id="A0A8S0RE02"/>
<protein>
    <submittedName>
        <fullName evidence="2">Uncharacterized protein</fullName>
    </submittedName>
</protein>
<keyword evidence="1" id="KW-0812">Transmembrane</keyword>
<dbReference type="EMBL" id="CACTIH010003611">
    <property type="protein sequence ID" value="CAA2977767.1"/>
    <property type="molecule type" value="Genomic_DNA"/>
</dbReference>
<organism evidence="2 3">
    <name type="scientific">Olea europaea subsp. europaea</name>
    <dbReference type="NCBI Taxonomy" id="158383"/>
    <lineage>
        <taxon>Eukaryota</taxon>
        <taxon>Viridiplantae</taxon>
        <taxon>Streptophyta</taxon>
        <taxon>Embryophyta</taxon>
        <taxon>Tracheophyta</taxon>
        <taxon>Spermatophyta</taxon>
        <taxon>Magnoliopsida</taxon>
        <taxon>eudicotyledons</taxon>
        <taxon>Gunneridae</taxon>
        <taxon>Pentapetalae</taxon>
        <taxon>asterids</taxon>
        <taxon>lamiids</taxon>
        <taxon>Lamiales</taxon>
        <taxon>Oleaceae</taxon>
        <taxon>Oleeae</taxon>
        <taxon>Olea</taxon>
    </lineage>
</organism>
<evidence type="ECO:0000256" key="1">
    <source>
        <dbReference type="SAM" id="Phobius"/>
    </source>
</evidence>
<dbReference type="OrthoDB" id="672819at2759"/>
<proteinExistence type="predicted"/>
<dbReference type="Gramene" id="OE9A026457T1">
    <property type="protein sequence ID" value="OE9A026457C1"/>
    <property type="gene ID" value="OE9A026457"/>
</dbReference>
<evidence type="ECO:0000313" key="2">
    <source>
        <dbReference type="EMBL" id="CAA2977767.1"/>
    </source>
</evidence>
<dbReference type="Proteomes" id="UP000594638">
    <property type="component" value="Unassembled WGS sequence"/>
</dbReference>
<accession>A0A8S0RE02</accession>
<keyword evidence="1" id="KW-0472">Membrane</keyword>
<dbReference type="PANTHER" id="PTHR33782">
    <property type="entry name" value="OS01G0121600 PROTEIN"/>
    <property type="match status" value="1"/>
</dbReference>
<evidence type="ECO:0000313" key="3">
    <source>
        <dbReference type="Proteomes" id="UP000594638"/>
    </source>
</evidence>
<feature type="transmembrane region" description="Helical" evidence="1">
    <location>
        <begin position="186"/>
        <end position="210"/>
    </location>
</feature>
<comment type="caution">
    <text evidence="2">The sequence shown here is derived from an EMBL/GenBank/DDBJ whole genome shotgun (WGS) entry which is preliminary data.</text>
</comment>
<name>A0A8S0RE02_OLEEU</name>
<dbReference type="PANTHER" id="PTHR33782:SF27">
    <property type="entry name" value="PROTEIN, PUTATIVE-RELATED"/>
    <property type="match status" value="1"/>
</dbReference>
<gene>
    <name evidence="2" type="ORF">OLEA9_A026457</name>
</gene>
<keyword evidence="3" id="KW-1185">Reference proteome</keyword>
<reference evidence="2 3" key="1">
    <citation type="submission" date="2019-12" db="EMBL/GenBank/DDBJ databases">
        <authorList>
            <person name="Alioto T."/>
            <person name="Alioto T."/>
            <person name="Gomez Garrido J."/>
        </authorList>
    </citation>
    <scope>NUCLEOTIDE SEQUENCE [LARGE SCALE GENOMIC DNA]</scope>
</reference>
<sequence>MYKTQIKTHDFHKRKTEEKYLLCLRIGMSPVLYKMSFYIHFQSPIVLEKAQPYSKVSGYYHNSNYMEATTFLASPTLHRKRVLSINIPSQHQRRNYGITIIKVVNEKKGDDEGKSVDKNMIVLRMRIKKIRMSEASSSSQDVPNSKEMPNSNWKEWEKKYCRHYQEDICAGVGILQSYLMNTRPSVALGMLTLIAMSVPLSTSVVLINVFKVAKGLLAGSHVSIDIDL</sequence>